<evidence type="ECO:0000313" key="1">
    <source>
        <dbReference type="EMBL" id="KAK7371556.1"/>
    </source>
</evidence>
<comment type="caution">
    <text evidence="1">The sequence shown here is derived from an EMBL/GenBank/DDBJ whole genome shotgun (WGS) entry which is preliminary data.</text>
</comment>
<proteinExistence type="predicted"/>
<dbReference type="Proteomes" id="UP001386955">
    <property type="component" value="Unassembled WGS sequence"/>
</dbReference>
<dbReference type="EMBL" id="JAYMYS010000098">
    <property type="protein sequence ID" value="KAK7371556.1"/>
    <property type="molecule type" value="Genomic_DNA"/>
</dbReference>
<protein>
    <submittedName>
        <fullName evidence="1">Uncharacterized protein</fullName>
    </submittedName>
</protein>
<reference evidence="1 2" key="1">
    <citation type="submission" date="2024-01" db="EMBL/GenBank/DDBJ databases">
        <title>The genomes of 5 underutilized Papilionoideae crops provide insights into root nodulation and disease resistanc.</title>
        <authorList>
            <person name="Jiang F."/>
        </authorList>
    </citation>
    <scope>NUCLEOTIDE SEQUENCE [LARGE SCALE GENOMIC DNA]</scope>
    <source>
        <strain evidence="1">DUOXIRENSHENG_FW03</strain>
        <tissue evidence="1">Leaves</tissue>
    </source>
</reference>
<sequence>MCCSFASSSARYRRLARPEEGRLRGLVREFPILKASFASDQSDASKSGQGLRSGFNYSSYRKGGISGQDYGYSVIKRSLFQLFSLVGRGIPLFGFDARAEKEEDLEFPFIKTISGYSRKSEHPYGVAFGFPPFLSFPYLGIQIRIEGRVTRIIKKMETFLIYMMRFVLLSAL</sequence>
<dbReference type="AlphaFoldDB" id="A0AAN9RG90"/>
<name>A0AAN9RG90_PSOTE</name>
<evidence type="ECO:0000313" key="2">
    <source>
        <dbReference type="Proteomes" id="UP001386955"/>
    </source>
</evidence>
<keyword evidence="2" id="KW-1185">Reference proteome</keyword>
<gene>
    <name evidence="1" type="ORF">VNO78_36370</name>
</gene>
<organism evidence="1 2">
    <name type="scientific">Psophocarpus tetragonolobus</name>
    <name type="common">Winged bean</name>
    <name type="synonym">Dolichos tetragonolobus</name>
    <dbReference type="NCBI Taxonomy" id="3891"/>
    <lineage>
        <taxon>Eukaryota</taxon>
        <taxon>Viridiplantae</taxon>
        <taxon>Streptophyta</taxon>
        <taxon>Embryophyta</taxon>
        <taxon>Tracheophyta</taxon>
        <taxon>Spermatophyta</taxon>
        <taxon>Magnoliopsida</taxon>
        <taxon>eudicotyledons</taxon>
        <taxon>Gunneridae</taxon>
        <taxon>Pentapetalae</taxon>
        <taxon>rosids</taxon>
        <taxon>fabids</taxon>
        <taxon>Fabales</taxon>
        <taxon>Fabaceae</taxon>
        <taxon>Papilionoideae</taxon>
        <taxon>50 kb inversion clade</taxon>
        <taxon>NPAAA clade</taxon>
        <taxon>indigoferoid/millettioid clade</taxon>
        <taxon>Phaseoleae</taxon>
        <taxon>Psophocarpus</taxon>
    </lineage>
</organism>
<accession>A0AAN9RG90</accession>